<dbReference type="PANTHER" id="PTHR46082:SF11">
    <property type="entry name" value="AAA+ ATPASE DOMAIN-CONTAINING PROTEIN-RELATED"/>
    <property type="match status" value="1"/>
</dbReference>
<gene>
    <name evidence="2" type="ORF">CCHR01_18549</name>
</gene>
<evidence type="ECO:0000313" key="2">
    <source>
        <dbReference type="EMBL" id="KAK1838826.1"/>
    </source>
</evidence>
<sequence length="963" mass="110199">MKGHRLIDEVDKKIEKIKKKSAYRQPAQASDRLYKSNIVHSSSCCDDVCGNNTASLIARPERGEEDDNPAIHYGLIASGNQLIKDAHIRDILIKEKDVLCFEMEAAGLMNHFPCLVIRGICDYSDSHKNKEWQDFAAMMAAAYAKDLLYQIAPDTVEAEKPISNSKRAHFVVPFRRDSDFVNRPDIWSWIETRYAGSEMCFALVGLGGFGKSQVAIQFAHQVHDTFPETSIFWINASTRATFQDSYRSIAEALELPNRHDPGVNVLALVRDWLQREDVGRWLMVVDNADDVEMLTKINDQKDESIPIASYLPMTGNGKILVTSRSRDAAEKLTDNGEMILRVSKMETIHALQLLQKKLGQDVDETAALRLADFLGHIPLALNQAAAYIYRRRRTTIQSYMDELQRSEKRKDALLRSDRGDARRYPGVSNSVVLTWQLTFEQIKQEQSRAANLLSLMSCFQAQNIPEYMLHHYHSDFSSVEESDLEDDLELLQGYSLVAITATTGFCEMHPLVQFCTQAWIRDFGLPELWKRRFLKSASQHFPSGEFETWEQCQMIMPHVQPLLNQKPSEEGDRLEWSNLATNVARYLYYLGDYSRAEVLAQDAVSIHMRSLGRQHPFTLESMTYLASTYREQGRWKEAEELQVQVMETSKVVCGMAHPGTYSIMGDLAATYYRQERWAEAEELYLQVMEANLSLFGEKHQETLRVMSGVAMTYKSQGRCGEAGALLERVRDISMKELGEEHPRTLIHMENLASVYDSQRRWEEAEKLQKQVVNARGKVLGENHPFTLNGTRYLVLIYEKQGRFEEALDLQAQVVGIQKRVLGEEHLDTLGSMDKLVDMLEEQGRWKEAESLEAQLLETRKRVLGEEHPDTIRSMNVMRVLAYCQDRLEEAKEFFMRVVEMGKGVFGNTHSNTLISMYNLAWVQKNLGERKKAEELLAQVVETRKRVHGEGHPHTRHSISCLTA</sequence>
<dbReference type="Gene3D" id="3.40.50.1580">
    <property type="entry name" value="Nucleoside phosphorylase domain"/>
    <property type="match status" value="1"/>
</dbReference>
<organism evidence="2 3">
    <name type="scientific">Colletotrichum chrysophilum</name>
    <dbReference type="NCBI Taxonomy" id="1836956"/>
    <lineage>
        <taxon>Eukaryota</taxon>
        <taxon>Fungi</taxon>
        <taxon>Dikarya</taxon>
        <taxon>Ascomycota</taxon>
        <taxon>Pezizomycotina</taxon>
        <taxon>Sordariomycetes</taxon>
        <taxon>Hypocreomycetidae</taxon>
        <taxon>Glomerellales</taxon>
        <taxon>Glomerellaceae</taxon>
        <taxon>Colletotrichum</taxon>
        <taxon>Colletotrichum gloeosporioides species complex</taxon>
    </lineage>
</organism>
<dbReference type="SUPFAM" id="SSF53167">
    <property type="entry name" value="Purine and uridine phosphorylases"/>
    <property type="match status" value="1"/>
</dbReference>
<dbReference type="GO" id="GO:0009116">
    <property type="term" value="P:nucleoside metabolic process"/>
    <property type="evidence" value="ECO:0007669"/>
    <property type="project" value="InterPro"/>
</dbReference>
<dbReference type="Gene3D" id="3.40.50.300">
    <property type="entry name" value="P-loop containing nucleotide triphosphate hydrolases"/>
    <property type="match status" value="1"/>
</dbReference>
<dbReference type="EMBL" id="JAQOWY010000762">
    <property type="protein sequence ID" value="KAK1838826.1"/>
    <property type="molecule type" value="Genomic_DNA"/>
</dbReference>
<feature type="domain" description="NB-ARC" evidence="1">
    <location>
        <begin position="200"/>
        <end position="360"/>
    </location>
</feature>
<dbReference type="PANTHER" id="PTHR46082">
    <property type="entry name" value="ATP/GTP-BINDING PROTEIN-RELATED"/>
    <property type="match status" value="1"/>
</dbReference>
<comment type="caution">
    <text evidence="2">The sequence shown here is derived from an EMBL/GenBank/DDBJ whole genome shotgun (WGS) entry which is preliminary data.</text>
</comment>
<dbReference type="GO" id="GO:0043531">
    <property type="term" value="F:ADP binding"/>
    <property type="evidence" value="ECO:0007669"/>
    <property type="project" value="InterPro"/>
</dbReference>
<dbReference type="GO" id="GO:0003824">
    <property type="term" value="F:catalytic activity"/>
    <property type="evidence" value="ECO:0007669"/>
    <property type="project" value="InterPro"/>
</dbReference>
<dbReference type="SUPFAM" id="SSF48452">
    <property type="entry name" value="TPR-like"/>
    <property type="match status" value="3"/>
</dbReference>
<dbReference type="InterPro" id="IPR027417">
    <property type="entry name" value="P-loop_NTPase"/>
</dbReference>
<proteinExistence type="predicted"/>
<evidence type="ECO:0000259" key="1">
    <source>
        <dbReference type="Pfam" id="PF00931"/>
    </source>
</evidence>
<dbReference type="Pfam" id="PF00931">
    <property type="entry name" value="NB-ARC"/>
    <property type="match status" value="1"/>
</dbReference>
<dbReference type="InterPro" id="IPR053137">
    <property type="entry name" value="NLR-like"/>
</dbReference>
<dbReference type="Proteomes" id="UP001243330">
    <property type="component" value="Unassembled WGS sequence"/>
</dbReference>
<dbReference type="InterPro" id="IPR011990">
    <property type="entry name" value="TPR-like_helical_dom_sf"/>
</dbReference>
<dbReference type="AlphaFoldDB" id="A0AAD8ZZX0"/>
<accession>A0AAD8ZZX0</accession>
<dbReference type="InterPro" id="IPR035994">
    <property type="entry name" value="Nucleoside_phosphorylase_sf"/>
</dbReference>
<name>A0AAD8ZZX0_9PEZI</name>
<reference evidence="2" key="1">
    <citation type="submission" date="2023-01" db="EMBL/GenBank/DDBJ databases">
        <title>Colletotrichum chrysophilum M932 genome sequence.</title>
        <authorList>
            <person name="Baroncelli R."/>
        </authorList>
    </citation>
    <scope>NUCLEOTIDE SEQUENCE</scope>
    <source>
        <strain evidence="2">M932</strain>
    </source>
</reference>
<evidence type="ECO:0000313" key="3">
    <source>
        <dbReference type="Proteomes" id="UP001243330"/>
    </source>
</evidence>
<dbReference type="SUPFAM" id="SSF52540">
    <property type="entry name" value="P-loop containing nucleoside triphosphate hydrolases"/>
    <property type="match status" value="1"/>
</dbReference>
<dbReference type="Pfam" id="PF13424">
    <property type="entry name" value="TPR_12"/>
    <property type="match status" value="4"/>
</dbReference>
<dbReference type="InterPro" id="IPR002182">
    <property type="entry name" value="NB-ARC"/>
</dbReference>
<keyword evidence="3" id="KW-1185">Reference proteome</keyword>
<protein>
    <submittedName>
        <fullName evidence="2">Kinesin light</fullName>
    </submittedName>
</protein>
<dbReference type="Pfam" id="PF13374">
    <property type="entry name" value="TPR_10"/>
    <property type="match status" value="1"/>
</dbReference>
<dbReference type="Gene3D" id="1.25.40.10">
    <property type="entry name" value="Tetratricopeptide repeat domain"/>
    <property type="match status" value="3"/>
</dbReference>